<organism evidence="5 6">
    <name type="scientific">Silurus meridionalis</name>
    <name type="common">Southern catfish</name>
    <name type="synonym">Silurus soldatovi meridionalis</name>
    <dbReference type="NCBI Taxonomy" id="175797"/>
    <lineage>
        <taxon>Eukaryota</taxon>
        <taxon>Metazoa</taxon>
        <taxon>Chordata</taxon>
        <taxon>Craniata</taxon>
        <taxon>Vertebrata</taxon>
        <taxon>Euteleostomi</taxon>
        <taxon>Actinopterygii</taxon>
        <taxon>Neopterygii</taxon>
        <taxon>Teleostei</taxon>
        <taxon>Ostariophysi</taxon>
        <taxon>Siluriformes</taxon>
        <taxon>Siluridae</taxon>
        <taxon>Silurus</taxon>
    </lineage>
</organism>
<protein>
    <recommendedName>
        <fullName evidence="4">Carboxylesterase type B domain-containing protein</fullName>
    </recommendedName>
</protein>
<keyword evidence="2" id="KW-1133">Transmembrane helix</keyword>
<comment type="caution">
    <text evidence="5">The sequence shown here is derived from an EMBL/GenBank/DDBJ whole genome shotgun (WGS) entry which is preliminary data.</text>
</comment>
<sequence length="614" mass="69461">MLMMLILKLFWQLKGNHDNIRQMNEDAFEVPERNEYRYLVQDEAEDEIQYVRRYYVSPFLQVSRRCMFLIGCGILGLLTLAGYLAYVAQTPPHGYAEVLTDCGLLHGQWKDGAYSFKGIPYAVPPVGEHRWRPPADLKANGKCWDGVYNATYFRSMCAQVRPLREDGHVMGHEDCLHLNIWTPSLVPNGALPVMVWLHGGDLHMLSGQENGYSPTEKLANQTQTVFVSLNYRLNAFGFMALELLRKGSPTNTSGNYGFMDQIQALHWVQKNIHVFGGDPKKITIFGGTSVGALMISPRAKGLFHRAIGMSSSFVSNSSLNAAERGNLEFLKKTGCQDATCLRQLNMTRILQAIPWEQYPSWAKNGLTDIPIIGTLYGPVAVLDGHVLPTHSFKAWEKSEFYNDVPFVVGTAEQETDYSPPMKNISTWTWSDYQWFLSEMLRPFGNQVLSQAQRLYNSSAPCPTNDRCPERLYTTLVSDIRASCPSNHLAKQAAEALKSPVYRYLVTYTPSKAADSSTWLPYPSRFSFHMMDGLAFFGGLEMALGTMTSTDKAFQEMLTKYFIQFAKEGKMPEDWPEFPSQTAILNQKLSVAQNPLAERCALWEKNSFHSYAWFN</sequence>
<keyword evidence="2" id="KW-0812">Transmembrane</keyword>
<feature type="signal peptide" evidence="3">
    <location>
        <begin position="1"/>
        <end position="15"/>
    </location>
</feature>
<dbReference type="EMBL" id="JABFDY010000013">
    <property type="protein sequence ID" value="KAF7699276.1"/>
    <property type="molecule type" value="Genomic_DNA"/>
</dbReference>
<feature type="domain" description="Carboxylesterase type B" evidence="4">
    <location>
        <begin position="97"/>
        <end position="602"/>
    </location>
</feature>
<proteinExistence type="inferred from homology"/>
<evidence type="ECO:0000313" key="6">
    <source>
        <dbReference type="Proteomes" id="UP000606274"/>
    </source>
</evidence>
<dbReference type="SUPFAM" id="SSF53474">
    <property type="entry name" value="alpha/beta-Hydrolases"/>
    <property type="match status" value="1"/>
</dbReference>
<keyword evidence="2" id="KW-0472">Membrane</keyword>
<dbReference type="Proteomes" id="UP000606274">
    <property type="component" value="Unassembled WGS sequence"/>
</dbReference>
<keyword evidence="3" id="KW-0732">Signal</keyword>
<feature type="transmembrane region" description="Helical" evidence="2">
    <location>
        <begin position="66"/>
        <end position="86"/>
    </location>
</feature>
<reference evidence="5" key="1">
    <citation type="submission" date="2020-08" db="EMBL/GenBank/DDBJ databases">
        <title>Chromosome-level assembly of Southern catfish (Silurus meridionalis) provides insights into visual adaptation to the nocturnal and benthic lifestyles.</title>
        <authorList>
            <person name="Zhang Y."/>
            <person name="Wang D."/>
            <person name="Peng Z."/>
        </authorList>
    </citation>
    <scope>NUCLEOTIDE SEQUENCE</scope>
    <source>
        <strain evidence="5">SWU-2019-XX</strain>
        <tissue evidence="5">Muscle</tissue>
    </source>
</reference>
<evidence type="ECO:0000256" key="1">
    <source>
        <dbReference type="ARBA" id="ARBA00005964"/>
    </source>
</evidence>
<dbReference type="InterPro" id="IPR002018">
    <property type="entry name" value="CarbesteraseB"/>
</dbReference>
<dbReference type="Gene3D" id="3.40.50.1820">
    <property type="entry name" value="alpha/beta hydrolase"/>
    <property type="match status" value="1"/>
</dbReference>
<evidence type="ECO:0000313" key="5">
    <source>
        <dbReference type="EMBL" id="KAF7699276.1"/>
    </source>
</evidence>
<evidence type="ECO:0000256" key="2">
    <source>
        <dbReference type="SAM" id="Phobius"/>
    </source>
</evidence>
<evidence type="ECO:0000259" key="4">
    <source>
        <dbReference type="Pfam" id="PF00135"/>
    </source>
</evidence>
<dbReference type="PANTHER" id="PTHR11559">
    <property type="entry name" value="CARBOXYLESTERASE"/>
    <property type="match status" value="1"/>
</dbReference>
<dbReference type="Pfam" id="PF00135">
    <property type="entry name" value="COesterase"/>
    <property type="match status" value="1"/>
</dbReference>
<accession>A0A8T0B364</accession>
<name>A0A8T0B364_SILME</name>
<feature type="chain" id="PRO_5035788098" description="Carboxylesterase type B domain-containing protein" evidence="3">
    <location>
        <begin position="16"/>
        <end position="614"/>
    </location>
</feature>
<dbReference type="InterPro" id="IPR029058">
    <property type="entry name" value="AB_hydrolase_fold"/>
</dbReference>
<gene>
    <name evidence="5" type="ORF">HF521_004018</name>
</gene>
<dbReference type="AlphaFoldDB" id="A0A8T0B364"/>
<evidence type="ECO:0000256" key="3">
    <source>
        <dbReference type="SAM" id="SignalP"/>
    </source>
</evidence>
<comment type="similarity">
    <text evidence="1">Belongs to the type-B carboxylesterase/lipase family.</text>
</comment>
<dbReference type="InterPro" id="IPR050309">
    <property type="entry name" value="Type-B_Carboxylest/Lipase"/>
</dbReference>
<keyword evidence="6" id="KW-1185">Reference proteome</keyword>